<dbReference type="EMBL" id="CAMGYJ010000008">
    <property type="protein sequence ID" value="CAI0463565.1"/>
    <property type="molecule type" value="Genomic_DNA"/>
</dbReference>
<evidence type="ECO:0000313" key="3">
    <source>
        <dbReference type="EMBL" id="CAI0463565.1"/>
    </source>
</evidence>
<evidence type="ECO:0000313" key="4">
    <source>
        <dbReference type="Proteomes" id="UP001154282"/>
    </source>
</evidence>
<accession>A0AAV0NYF5</accession>
<keyword evidence="4" id="KW-1185">Reference proteome</keyword>
<sequence length="67" mass="7011">MRGEFPVRSAFQDDDRVQCHSCPDEAAEREREGAAQSADLAVLPGGECRESRGAGARSCADGAGRSG</sequence>
<dbReference type="Proteomes" id="UP001154282">
    <property type="component" value="Unassembled WGS sequence"/>
</dbReference>
<gene>
    <name evidence="2" type="ORF">LITE_LOCUS35795</name>
    <name evidence="3" type="ORF">LITE_LOCUS35808</name>
</gene>
<name>A0AAV0NYF5_9ROSI</name>
<evidence type="ECO:0000256" key="1">
    <source>
        <dbReference type="SAM" id="MobiDB-lite"/>
    </source>
</evidence>
<evidence type="ECO:0000313" key="2">
    <source>
        <dbReference type="EMBL" id="CAI0463525.1"/>
    </source>
</evidence>
<protein>
    <submittedName>
        <fullName evidence="3">Uncharacterized protein</fullName>
    </submittedName>
</protein>
<dbReference type="EMBL" id="CAMGYJ010000008">
    <property type="protein sequence ID" value="CAI0463525.1"/>
    <property type="molecule type" value="Genomic_DNA"/>
</dbReference>
<comment type="caution">
    <text evidence="3">The sequence shown here is derived from an EMBL/GenBank/DDBJ whole genome shotgun (WGS) entry which is preliminary data.</text>
</comment>
<feature type="region of interest" description="Disordered" evidence="1">
    <location>
        <begin position="25"/>
        <end position="67"/>
    </location>
</feature>
<reference evidence="3" key="1">
    <citation type="submission" date="2022-08" db="EMBL/GenBank/DDBJ databases">
        <authorList>
            <person name="Gutierrez-Valencia J."/>
        </authorList>
    </citation>
    <scope>NUCLEOTIDE SEQUENCE</scope>
</reference>
<proteinExistence type="predicted"/>
<organism evidence="3 4">
    <name type="scientific">Linum tenue</name>
    <dbReference type="NCBI Taxonomy" id="586396"/>
    <lineage>
        <taxon>Eukaryota</taxon>
        <taxon>Viridiplantae</taxon>
        <taxon>Streptophyta</taxon>
        <taxon>Embryophyta</taxon>
        <taxon>Tracheophyta</taxon>
        <taxon>Spermatophyta</taxon>
        <taxon>Magnoliopsida</taxon>
        <taxon>eudicotyledons</taxon>
        <taxon>Gunneridae</taxon>
        <taxon>Pentapetalae</taxon>
        <taxon>rosids</taxon>
        <taxon>fabids</taxon>
        <taxon>Malpighiales</taxon>
        <taxon>Linaceae</taxon>
        <taxon>Linum</taxon>
    </lineage>
</organism>
<dbReference type="AlphaFoldDB" id="A0AAV0NYF5"/>